<organism evidence="7 9">
    <name type="scientific">Photinus pyralis</name>
    <name type="common">Common eastern firefly</name>
    <name type="synonym">Lampyris pyralis</name>
    <dbReference type="NCBI Taxonomy" id="7054"/>
    <lineage>
        <taxon>Eukaryota</taxon>
        <taxon>Metazoa</taxon>
        <taxon>Ecdysozoa</taxon>
        <taxon>Arthropoda</taxon>
        <taxon>Hexapoda</taxon>
        <taxon>Insecta</taxon>
        <taxon>Pterygota</taxon>
        <taxon>Neoptera</taxon>
        <taxon>Endopterygota</taxon>
        <taxon>Coleoptera</taxon>
        <taxon>Polyphaga</taxon>
        <taxon>Elateriformia</taxon>
        <taxon>Elateroidea</taxon>
        <taxon>Lampyridae</taxon>
        <taxon>Lampyrinae</taxon>
        <taxon>Photinus</taxon>
    </lineage>
</organism>
<dbReference type="PROSITE" id="PS00284">
    <property type="entry name" value="SERPIN"/>
    <property type="match status" value="1"/>
</dbReference>
<evidence type="ECO:0000256" key="3">
    <source>
        <dbReference type="ARBA" id="ARBA00022900"/>
    </source>
</evidence>
<reference evidence="7 9" key="1">
    <citation type="journal article" date="2018" name="Elife">
        <title>Firefly genomes illuminate parallel origins of bioluminescence in beetles.</title>
        <authorList>
            <person name="Fallon T.R."/>
            <person name="Lower S.E."/>
            <person name="Chang C.H."/>
            <person name="Bessho-Uehara M."/>
            <person name="Martin G.J."/>
            <person name="Bewick A.J."/>
            <person name="Behringer M."/>
            <person name="Debat H.J."/>
            <person name="Wong I."/>
            <person name="Day J.C."/>
            <person name="Suvorov A."/>
            <person name="Silva C.J."/>
            <person name="Stanger-Hall K.F."/>
            <person name="Hall D.W."/>
            <person name="Schmitz R.J."/>
            <person name="Nelson D.R."/>
            <person name="Lewis S.M."/>
            <person name="Shigenobu S."/>
            <person name="Bybee S.M."/>
            <person name="Larracuente A.M."/>
            <person name="Oba Y."/>
            <person name="Weng J.K."/>
        </authorList>
    </citation>
    <scope>NUCLEOTIDE SEQUENCE [LARGE SCALE GENOMIC DNA]</scope>
    <source>
        <strain evidence="7">1611_PpyrPB1</strain>
        <tissue evidence="7">Whole body</tissue>
    </source>
</reference>
<dbReference type="PANTHER" id="PTHR11461">
    <property type="entry name" value="SERINE PROTEASE INHIBITOR, SERPIN"/>
    <property type="match status" value="1"/>
</dbReference>
<comment type="similarity">
    <text evidence="1 4">Belongs to the serpin family.</text>
</comment>
<name>A0A5N4ADI0_PHOPY</name>
<dbReference type="GO" id="GO:0005615">
    <property type="term" value="C:extracellular space"/>
    <property type="evidence" value="ECO:0007669"/>
    <property type="project" value="InterPro"/>
</dbReference>
<protein>
    <recommendedName>
        <fullName evidence="6">Serpin domain-containing protein</fullName>
    </recommendedName>
</protein>
<evidence type="ECO:0000313" key="9">
    <source>
        <dbReference type="Proteomes" id="UP000327044"/>
    </source>
</evidence>
<proteinExistence type="inferred from homology"/>
<dbReference type="OrthoDB" id="671595at2759"/>
<evidence type="ECO:0000313" key="8">
    <source>
        <dbReference type="EMBL" id="KAB0801053.1"/>
    </source>
</evidence>
<evidence type="ECO:0000313" key="7">
    <source>
        <dbReference type="EMBL" id="KAB0795387.1"/>
    </source>
</evidence>
<evidence type="ECO:0000256" key="4">
    <source>
        <dbReference type="RuleBase" id="RU000411"/>
    </source>
</evidence>
<feature type="domain" description="Serpin" evidence="6">
    <location>
        <begin position="34"/>
        <end position="385"/>
    </location>
</feature>
<keyword evidence="2" id="KW-0646">Protease inhibitor</keyword>
<dbReference type="InParanoid" id="A0A5N4ADI0"/>
<dbReference type="InterPro" id="IPR000215">
    <property type="entry name" value="Serpin_fam"/>
</dbReference>
<accession>A0A5N4ADI0</accession>
<dbReference type="EMBL" id="VVIM01000003">
    <property type="protein sequence ID" value="KAB0801053.1"/>
    <property type="molecule type" value="Genomic_DNA"/>
</dbReference>
<dbReference type="SUPFAM" id="SSF56574">
    <property type="entry name" value="Serpins"/>
    <property type="match status" value="1"/>
</dbReference>
<evidence type="ECO:0000256" key="2">
    <source>
        <dbReference type="ARBA" id="ARBA00022690"/>
    </source>
</evidence>
<dbReference type="Proteomes" id="UP000327044">
    <property type="component" value="Unassembled WGS sequence"/>
</dbReference>
<dbReference type="InterPro" id="IPR036186">
    <property type="entry name" value="Serpin_sf"/>
</dbReference>
<evidence type="ECO:0000256" key="1">
    <source>
        <dbReference type="ARBA" id="ARBA00009500"/>
    </source>
</evidence>
<evidence type="ECO:0000259" key="6">
    <source>
        <dbReference type="SMART" id="SM00093"/>
    </source>
</evidence>
<dbReference type="SMART" id="SM00093">
    <property type="entry name" value="SERPIN"/>
    <property type="match status" value="1"/>
</dbReference>
<keyword evidence="3" id="KW-0722">Serine protease inhibitor</keyword>
<dbReference type="AlphaFoldDB" id="A0A5N4ADI0"/>
<dbReference type="InterPro" id="IPR042185">
    <property type="entry name" value="Serpin_sf_2"/>
</dbReference>
<dbReference type="Gene3D" id="2.30.39.10">
    <property type="entry name" value="Alpha-1-antitrypsin, domain 1"/>
    <property type="match status" value="1"/>
</dbReference>
<feature type="chain" id="PRO_5033857003" description="Serpin domain-containing protein" evidence="5">
    <location>
        <begin position="21"/>
        <end position="392"/>
    </location>
</feature>
<dbReference type="GO" id="GO:0004867">
    <property type="term" value="F:serine-type endopeptidase inhibitor activity"/>
    <property type="evidence" value="ECO:0007669"/>
    <property type="project" value="UniProtKB-KW"/>
</dbReference>
<dbReference type="InterPro" id="IPR023796">
    <property type="entry name" value="Serpin_dom"/>
</dbReference>
<sequence>MFHLATILLCLSATFIKIDALSEEFKRINVLFTADLYKELLKTNPENFVVCPLSIETVLAMLHAGAGGRTAKELADGSKVPDNSIKVQNLFKELKLQEEQLYTLRSVNKLYLANRFSINGNYREIVRNVFKAEIENVNFSNNENAARTINYWVENQTRNKIKDLIKAEYLGPYTVSVLVNTIYFNADWLDPFDSLLTKESRFHLNRAQQVDVEMMRTVLETPIYVNDELGATFLELPYKGEDVSMTFVLPQEFEGMPRLEANMQEVLKRQPFDDVRQVTIAIPKFKMETSISLEPILKNLGIRDAFTGSANFSAMTINDHNVFLTRVEQKAFIEVTEKGTTAGAATFAISEDRSFGATFIANRPFIYILRHNTNGILFVGKFSNPVGTKVSE</sequence>
<feature type="signal peptide" evidence="5">
    <location>
        <begin position="1"/>
        <end position="20"/>
    </location>
</feature>
<gene>
    <name evidence="8" type="ORF">PPYR_05407</name>
    <name evidence="7" type="ORF">PPYR_12226</name>
</gene>
<dbReference type="InterPro" id="IPR023795">
    <property type="entry name" value="Serpin_CS"/>
</dbReference>
<comment type="caution">
    <text evidence="7">The sequence shown here is derived from an EMBL/GenBank/DDBJ whole genome shotgun (WGS) entry which is preliminary data.</text>
</comment>
<keyword evidence="9" id="KW-1185">Reference proteome</keyword>
<dbReference type="Gene3D" id="3.30.497.10">
    <property type="entry name" value="Antithrombin, subunit I, domain 2"/>
    <property type="match status" value="1"/>
</dbReference>
<keyword evidence="5" id="KW-0732">Signal</keyword>
<reference evidence="7" key="2">
    <citation type="submission" date="2019-08" db="EMBL/GenBank/DDBJ databases">
        <authorList>
            <consortium name="Photinus pyralis genome working group"/>
            <person name="Fallon T.R."/>
            <person name="Sander Lower S.E."/>
            <person name="Weng J.-K."/>
        </authorList>
    </citation>
    <scope>NUCLEOTIDE SEQUENCE</scope>
    <source>
        <strain evidence="7">1611_PpyrPB1</strain>
        <tissue evidence="7">Whole body</tissue>
    </source>
</reference>
<evidence type="ECO:0000256" key="5">
    <source>
        <dbReference type="SAM" id="SignalP"/>
    </source>
</evidence>
<dbReference type="Pfam" id="PF00079">
    <property type="entry name" value="Serpin"/>
    <property type="match status" value="1"/>
</dbReference>
<dbReference type="PANTHER" id="PTHR11461:SF211">
    <property type="entry name" value="GH10112P-RELATED"/>
    <property type="match status" value="1"/>
</dbReference>
<dbReference type="InterPro" id="IPR042178">
    <property type="entry name" value="Serpin_sf_1"/>
</dbReference>
<dbReference type="EMBL" id="VVIM01000008">
    <property type="protein sequence ID" value="KAB0795387.1"/>
    <property type="molecule type" value="Genomic_DNA"/>
</dbReference>